<dbReference type="Pfam" id="PF10706">
    <property type="entry name" value="Aminoglyc_resit"/>
    <property type="match status" value="1"/>
</dbReference>
<dbReference type="EMBL" id="JACOOL010000005">
    <property type="protein sequence ID" value="MBC5636714.1"/>
    <property type="molecule type" value="Genomic_DNA"/>
</dbReference>
<dbReference type="Proteomes" id="UP000637359">
    <property type="component" value="Unassembled WGS sequence"/>
</dbReference>
<reference evidence="1" key="1">
    <citation type="submission" date="2020-08" db="EMBL/GenBank/DDBJ databases">
        <title>Genome public.</title>
        <authorList>
            <person name="Liu C."/>
            <person name="Sun Q."/>
        </authorList>
    </citation>
    <scope>NUCLEOTIDE SEQUENCE</scope>
    <source>
        <strain evidence="1">BX22</strain>
    </source>
</reference>
<dbReference type="Gene3D" id="3.30.460.40">
    <property type="match status" value="1"/>
</dbReference>
<dbReference type="InterPro" id="IPR019646">
    <property type="entry name" value="Aminoglyc_AdlTrfase"/>
</dbReference>
<evidence type="ECO:0000313" key="1">
    <source>
        <dbReference type="EMBL" id="MBC5636714.1"/>
    </source>
</evidence>
<dbReference type="AlphaFoldDB" id="A0A923L590"/>
<organism evidence="1 2">
    <name type="scientific">Ornithinibacillus hominis</name>
    <dbReference type="NCBI Taxonomy" id="2763055"/>
    <lineage>
        <taxon>Bacteria</taxon>
        <taxon>Bacillati</taxon>
        <taxon>Bacillota</taxon>
        <taxon>Bacilli</taxon>
        <taxon>Bacillales</taxon>
        <taxon>Bacillaceae</taxon>
        <taxon>Ornithinibacillus</taxon>
    </lineage>
</organism>
<sequence>MKQEIFDVQTKAQLKVLDEISTIFENLDADFWLRGGWAIDFMLGKVTRPHSDIDIQTWITNRERLEAVLLQAGYEQVPVGEEFRNRQSDFLKDNVVVTFGYLTYDVNGNLIMNGLPEWVWRDDSLLPHYFQLHGIKAKVLHPKQLLEEKKIYKEIGRPYRKKDEESKRILYQIISDLD</sequence>
<name>A0A923L590_9BACI</name>
<evidence type="ECO:0008006" key="3">
    <source>
        <dbReference type="Google" id="ProtNLM"/>
    </source>
</evidence>
<gene>
    <name evidence="1" type="ORF">H8S33_07795</name>
</gene>
<keyword evidence="2" id="KW-1185">Reference proteome</keyword>
<protein>
    <recommendedName>
        <fullName evidence="3">Aminoglycoside adenylyltransferase</fullName>
    </recommendedName>
</protein>
<proteinExistence type="predicted"/>
<dbReference type="RefSeq" id="WP_186869433.1">
    <property type="nucleotide sequence ID" value="NZ_JACOOL010000005.1"/>
</dbReference>
<dbReference type="SUPFAM" id="SSF81301">
    <property type="entry name" value="Nucleotidyltransferase"/>
    <property type="match status" value="1"/>
</dbReference>
<comment type="caution">
    <text evidence="1">The sequence shown here is derived from an EMBL/GenBank/DDBJ whole genome shotgun (WGS) entry which is preliminary data.</text>
</comment>
<accession>A0A923L590</accession>
<dbReference type="InterPro" id="IPR043519">
    <property type="entry name" value="NT_sf"/>
</dbReference>
<evidence type="ECO:0000313" key="2">
    <source>
        <dbReference type="Proteomes" id="UP000637359"/>
    </source>
</evidence>